<organism evidence="1 2">
    <name type="scientific">Vespula maculifrons</name>
    <name type="common">Eastern yellow jacket</name>
    <name type="synonym">Wasp</name>
    <dbReference type="NCBI Taxonomy" id="7453"/>
    <lineage>
        <taxon>Eukaryota</taxon>
        <taxon>Metazoa</taxon>
        <taxon>Ecdysozoa</taxon>
        <taxon>Arthropoda</taxon>
        <taxon>Hexapoda</taxon>
        <taxon>Insecta</taxon>
        <taxon>Pterygota</taxon>
        <taxon>Neoptera</taxon>
        <taxon>Endopterygota</taxon>
        <taxon>Hymenoptera</taxon>
        <taxon>Apocrita</taxon>
        <taxon>Aculeata</taxon>
        <taxon>Vespoidea</taxon>
        <taxon>Vespidae</taxon>
        <taxon>Vespinae</taxon>
        <taxon>Vespula</taxon>
    </lineage>
</organism>
<dbReference type="Proteomes" id="UP001607303">
    <property type="component" value="Unassembled WGS sequence"/>
</dbReference>
<gene>
    <name evidence="1" type="ORF">V1477_016037</name>
</gene>
<sequence length="99" mass="11788">MEYLLMEHLNTCFECFLLYGIVEKLTCGPHDSTRLRLRREDNNNNYNYIATTLHDNTTTRRNHDTTQHNITQHTTTQRNTTQHNINLLREIIKNARITC</sequence>
<comment type="caution">
    <text evidence="1">The sequence shown here is derived from an EMBL/GenBank/DDBJ whole genome shotgun (WGS) entry which is preliminary data.</text>
</comment>
<evidence type="ECO:0000313" key="2">
    <source>
        <dbReference type="Proteomes" id="UP001607303"/>
    </source>
</evidence>
<dbReference type="EMBL" id="JAYRBN010000091">
    <property type="protein sequence ID" value="KAL2730226.1"/>
    <property type="molecule type" value="Genomic_DNA"/>
</dbReference>
<protein>
    <submittedName>
        <fullName evidence="1">Uncharacterized protein</fullName>
    </submittedName>
</protein>
<keyword evidence="2" id="KW-1185">Reference proteome</keyword>
<reference evidence="1 2" key="1">
    <citation type="journal article" date="2024" name="Ann. Entomol. Soc. Am.">
        <title>Genomic analyses of the southern and eastern yellowjacket wasps (Hymenoptera: Vespidae) reveal evolutionary signatures of social life.</title>
        <authorList>
            <person name="Catto M.A."/>
            <person name="Caine P.B."/>
            <person name="Orr S.E."/>
            <person name="Hunt B.G."/>
            <person name="Goodisman M.A.D."/>
        </authorList>
    </citation>
    <scope>NUCLEOTIDE SEQUENCE [LARGE SCALE GENOMIC DNA]</scope>
    <source>
        <strain evidence="1">232</strain>
        <tissue evidence="1">Head and thorax</tissue>
    </source>
</reference>
<evidence type="ECO:0000313" key="1">
    <source>
        <dbReference type="EMBL" id="KAL2730226.1"/>
    </source>
</evidence>
<accession>A0ABD2BBV6</accession>
<name>A0ABD2BBV6_VESMC</name>
<dbReference type="AlphaFoldDB" id="A0ABD2BBV6"/>
<proteinExistence type="predicted"/>